<comment type="similarity">
    <text evidence="2">Belongs to the ElaB/YgaM/YqjD family.</text>
</comment>
<keyword evidence="13" id="KW-1185">Reference proteome</keyword>
<sequence>MPKNSPTSVDSQEQLVTDIKAVILDAEEMLAATADQAGEKIANLRTRVQARLRDAKARLAEAEAVLVAKTKAAAQATDAYVHESPWTAVGIAAGVGLLVGLLIGRR</sequence>
<gene>
    <name evidence="12" type="ORF">ACFPP7_02205</name>
</gene>
<organism evidence="12 13">
    <name type="scientific">Polaromonas jejuensis</name>
    <dbReference type="NCBI Taxonomy" id="457502"/>
    <lineage>
        <taxon>Bacteria</taxon>
        <taxon>Pseudomonadati</taxon>
        <taxon>Pseudomonadota</taxon>
        <taxon>Betaproteobacteria</taxon>
        <taxon>Burkholderiales</taxon>
        <taxon>Comamonadaceae</taxon>
        <taxon>Polaromonas</taxon>
    </lineage>
</organism>
<keyword evidence="6 9" id="KW-1133">Transmembrane helix</keyword>
<evidence type="ECO:0000256" key="8">
    <source>
        <dbReference type="SAM" id="Coils"/>
    </source>
</evidence>
<comment type="caution">
    <text evidence="12">The sequence shown here is derived from an EMBL/GenBank/DDBJ whole genome shotgun (WGS) entry which is preliminary data.</text>
</comment>
<evidence type="ECO:0000256" key="6">
    <source>
        <dbReference type="ARBA" id="ARBA00022989"/>
    </source>
</evidence>
<protein>
    <submittedName>
        <fullName evidence="12">YqjD family protein</fullName>
    </submittedName>
</protein>
<dbReference type="PANTHER" id="PTHR35893:SF3">
    <property type="entry name" value="INNER MEMBRANE PROTEIN"/>
    <property type="match status" value="1"/>
</dbReference>
<proteinExistence type="inferred from homology"/>
<keyword evidence="7 9" id="KW-0472">Membrane</keyword>
<evidence type="ECO:0000313" key="12">
    <source>
        <dbReference type="EMBL" id="MFC5519731.1"/>
    </source>
</evidence>
<keyword evidence="4" id="KW-0997">Cell inner membrane</keyword>
<keyword evidence="8" id="KW-0175">Coiled coil</keyword>
<evidence type="ECO:0000259" key="10">
    <source>
        <dbReference type="Pfam" id="PF05957"/>
    </source>
</evidence>
<feature type="transmembrane region" description="Helical" evidence="9">
    <location>
        <begin position="86"/>
        <end position="104"/>
    </location>
</feature>
<feature type="domain" description="DUF883" evidence="10">
    <location>
        <begin position="15"/>
        <end position="63"/>
    </location>
</feature>
<keyword evidence="5 9" id="KW-0812">Transmembrane</keyword>
<feature type="domain" description="DUF883" evidence="11">
    <location>
        <begin position="77"/>
        <end position="106"/>
    </location>
</feature>
<dbReference type="PANTHER" id="PTHR35893">
    <property type="entry name" value="INNER MEMBRANE PROTEIN-RELATED"/>
    <property type="match status" value="1"/>
</dbReference>
<evidence type="ECO:0000256" key="2">
    <source>
        <dbReference type="ARBA" id="ARBA00010423"/>
    </source>
</evidence>
<evidence type="ECO:0000256" key="4">
    <source>
        <dbReference type="ARBA" id="ARBA00022519"/>
    </source>
</evidence>
<evidence type="ECO:0000256" key="7">
    <source>
        <dbReference type="ARBA" id="ARBA00023136"/>
    </source>
</evidence>
<evidence type="ECO:0000256" key="3">
    <source>
        <dbReference type="ARBA" id="ARBA00022475"/>
    </source>
</evidence>
<dbReference type="InterPro" id="IPR043605">
    <property type="entry name" value="DUF883_C"/>
</dbReference>
<dbReference type="Proteomes" id="UP001596084">
    <property type="component" value="Unassembled WGS sequence"/>
</dbReference>
<dbReference type="RefSeq" id="WP_068835866.1">
    <property type="nucleotide sequence ID" value="NZ_JBHSMX010000004.1"/>
</dbReference>
<dbReference type="Pfam" id="PF05957">
    <property type="entry name" value="DUF883"/>
    <property type="match status" value="1"/>
</dbReference>
<name>A0ABW0Q562_9BURK</name>
<comment type="subcellular location">
    <subcellularLocation>
        <location evidence="1">Cell inner membrane</location>
        <topology evidence="1">Single-pass membrane protein</topology>
    </subcellularLocation>
</comment>
<reference evidence="13" key="1">
    <citation type="journal article" date="2019" name="Int. J. Syst. Evol. Microbiol.">
        <title>The Global Catalogue of Microorganisms (GCM) 10K type strain sequencing project: providing services to taxonomists for standard genome sequencing and annotation.</title>
        <authorList>
            <consortium name="The Broad Institute Genomics Platform"/>
            <consortium name="The Broad Institute Genome Sequencing Center for Infectious Disease"/>
            <person name="Wu L."/>
            <person name="Ma J."/>
        </authorList>
    </citation>
    <scope>NUCLEOTIDE SEQUENCE [LARGE SCALE GENOMIC DNA]</scope>
    <source>
        <strain evidence="13">CGMCC 4.7277</strain>
    </source>
</reference>
<evidence type="ECO:0000256" key="9">
    <source>
        <dbReference type="SAM" id="Phobius"/>
    </source>
</evidence>
<evidence type="ECO:0000256" key="5">
    <source>
        <dbReference type="ARBA" id="ARBA00022692"/>
    </source>
</evidence>
<evidence type="ECO:0000313" key="13">
    <source>
        <dbReference type="Proteomes" id="UP001596084"/>
    </source>
</evidence>
<evidence type="ECO:0000259" key="11">
    <source>
        <dbReference type="Pfam" id="PF19029"/>
    </source>
</evidence>
<dbReference type="InterPro" id="IPR043604">
    <property type="entry name" value="DUF883_N"/>
</dbReference>
<dbReference type="Pfam" id="PF19029">
    <property type="entry name" value="DUF883_C"/>
    <property type="match status" value="1"/>
</dbReference>
<dbReference type="EMBL" id="JBHSMX010000004">
    <property type="protein sequence ID" value="MFC5519731.1"/>
    <property type="molecule type" value="Genomic_DNA"/>
</dbReference>
<accession>A0ABW0Q562</accession>
<keyword evidence="3" id="KW-1003">Cell membrane</keyword>
<evidence type="ECO:0000256" key="1">
    <source>
        <dbReference type="ARBA" id="ARBA00004377"/>
    </source>
</evidence>
<dbReference type="InterPro" id="IPR010279">
    <property type="entry name" value="YqjD/ElaB"/>
</dbReference>
<feature type="coiled-coil region" evidence="8">
    <location>
        <begin position="45"/>
        <end position="72"/>
    </location>
</feature>